<feature type="region of interest" description="Disordered" evidence="1">
    <location>
        <begin position="17"/>
        <end position="42"/>
    </location>
</feature>
<name>A0A9P8V9M2_9PEZI</name>
<evidence type="ECO:0000313" key="4">
    <source>
        <dbReference type="Proteomes" id="UP000770015"/>
    </source>
</evidence>
<comment type="caution">
    <text evidence="3">The sequence shown here is derived from an EMBL/GenBank/DDBJ whole genome shotgun (WGS) entry which is preliminary data.</text>
</comment>
<sequence length="495" mass="53853">MSQSDFVRHVAELIIHPPSLPSPEPTSSAWQNPPHPSISNAQSPVLTEATDVAIIGSGVTGIAVAHFLLNHPGPRPPRVTMLEARTAVSGATGRNGGHLVSDSDALFPGLVKSTGLEKAIETVRFSEANIRRLRLLASQLNMTDDEAAELRTVAATTAYEEEDIFEEAVAAVRQLEEAVPDRDLTYLVYGKEEAEKMFGFPNMAGVIQQRGVAALWPYRFFTAVLAALDHKFPTCFQLETNTPVQEVVHEDDPSLSHPYLLRTPRGSLRAKHVVHCTNGYSAHLLPGLIGTLYPLRGTMSTQDMGPVFPRQGNRLSWHLFSKATYDASTGYARLGLYYAQQNVKSGLMFLGGEAQKLTGLLTSDDSSVADDAWDSLASAAPGIWKVDQPPKVVDLWSGIMGFTADGMPLVGNVPPKISGRGGHGEWIAAGFNGHGMDKCWLSGEAVARMLLGQIDVPEFPRAYLLTEERIASWTPEMAAETLMEHVQLDDDHIKQ</sequence>
<dbReference type="Gene3D" id="3.30.9.10">
    <property type="entry name" value="D-Amino Acid Oxidase, subunit A, domain 2"/>
    <property type="match status" value="1"/>
</dbReference>
<reference evidence="3" key="1">
    <citation type="journal article" date="2021" name="Nat. Commun.">
        <title>Genetic determinants of endophytism in the Arabidopsis root mycobiome.</title>
        <authorList>
            <person name="Mesny F."/>
            <person name="Miyauchi S."/>
            <person name="Thiergart T."/>
            <person name="Pickel B."/>
            <person name="Atanasova L."/>
            <person name="Karlsson M."/>
            <person name="Huettel B."/>
            <person name="Barry K.W."/>
            <person name="Haridas S."/>
            <person name="Chen C."/>
            <person name="Bauer D."/>
            <person name="Andreopoulos W."/>
            <person name="Pangilinan J."/>
            <person name="LaButti K."/>
            <person name="Riley R."/>
            <person name="Lipzen A."/>
            <person name="Clum A."/>
            <person name="Drula E."/>
            <person name="Henrissat B."/>
            <person name="Kohler A."/>
            <person name="Grigoriev I.V."/>
            <person name="Martin F.M."/>
            <person name="Hacquard S."/>
        </authorList>
    </citation>
    <scope>NUCLEOTIDE SEQUENCE</scope>
    <source>
        <strain evidence="3">MPI-SDFR-AT-0117</strain>
    </source>
</reference>
<feature type="domain" description="FAD dependent oxidoreductase" evidence="2">
    <location>
        <begin position="51"/>
        <end position="449"/>
    </location>
</feature>
<proteinExistence type="predicted"/>
<keyword evidence="4" id="KW-1185">Reference proteome</keyword>
<evidence type="ECO:0000256" key="1">
    <source>
        <dbReference type="SAM" id="MobiDB-lite"/>
    </source>
</evidence>
<dbReference type="PANTHER" id="PTHR13847:SF213">
    <property type="entry name" value="DEPENDENT OXIDOREDUCTASE, PUTATIVE-RELATED"/>
    <property type="match status" value="1"/>
</dbReference>
<dbReference type="EMBL" id="JAGSXJ010000015">
    <property type="protein sequence ID" value="KAH6685394.1"/>
    <property type="molecule type" value="Genomic_DNA"/>
</dbReference>
<accession>A0A9P8V9M2</accession>
<gene>
    <name evidence="3" type="ORF">F5X68DRAFT_210079</name>
</gene>
<dbReference type="InterPro" id="IPR036188">
    <property type="entry name" value="FAD/NAD-bd_sf"/>
</dbReference>
<dbReference type="GO" id="GO:0005737">
    <property type="term" value="C:cytoplasm"/>
    <property type="evidence" value="ECO:0007669"/>
    <property type="project" value="TreeGrafter"/>
</dbReference>
<dbReference type="AlphaFoldDB" id="A0A9P8V9M2"/>
<protein>
    <submittedName>
        <fullName evidence="3">FAD dependent oxidoreductase</fullName>
    </submittedName>
</protein>
<organism evidence="3 4">
    <name type="scientific">Plectosphaerella plurivora</name>
    <dbReference type="NCBI Taxonomy" id="936078"/>
    <lineage>
        <taxon>Eukaryota</taxon>
        <taxon>Fungi</taxon>
        <taxon>Dikarya</taxon>
        <taxon>Ascomycota</taxon>
        <taxon>Pezizomycotina</taxon>
        <taxon>Sordariomycetes</taxon>
        <taxon>Hypocreomycetidae</taxon>
        <taxon>Glomerellales</taxon>
        <taxon>Plectosphaerellaceae</taxon>
        <taxon>Plectosphaerella</taxon>
    </lineage>
</organism>
<dbReference type="SUPFAM" id="SSF51905">
    <property type="entry name" value="FAD/NAD(P)-binding domain"/>
    <property type="match status" value="1"/>
</dbReference>
<dbReference type="PANTHER" id="PTHR13847">
    <property type="entry name" value="SARCOSINE DEHYDROGENASE-RELATED"/>
    <property type="match status" value="1"/>
</dbReference>
<dbReference type="InterPro" id="IPR006076">
    <property type="entry name" value="FAD-dep_OxRdtase"/>
</dbReference>
<dbReference type="OrthoDB" id="429143at2759"/>
<dbReference type="Gene3D" id="3.50.50.60">
    <property type="entry name" value="FAD/NAD(P)-binding domain"/>
    <property type="match status" value="1"/>
</dbReference>
<dbReference type="Proteomes" id="UP000770015">
    <property type="component" value="Unassembled WGS sequence"/>
</dbReference>
<evidence type="ECO:0000259" key="2">
    <source>
        <dbReference type="Pfam" id="PF01266"/>
    </source>
</evidence>
<dbReference type="Pfam" id="PF01266">
    <property type="entry name" value="DAO"/>
    <property type="match status" value="1"/>
</dbReference>
<evidence type="ECO:0000313" key="3">
    <source>
        <dbReference type="EMBL" id="KAH6685394.1"/>
    </source>
</evidence>